<protein>
    <recommendedName>
        <fullName evidence="10">Inorganic phosphate cotransporter</fullName>
    </recommendedName>
</protein>
<sequence>MWASCVAMTGNIFGFTFISTDLPKYFKAILHVNIRKGGFISALPYVVEIFSLILCAYIADKLREWNRMSITTIRKIFNSVGLFGFALCLIAITQSGCRPDLIIGFFCLAMFSNGFLYPGYRTAAIDINPKHSGVVSSIVNAFSLICGSYSPTIAGLLTESGDTLENWNKMFYLTSAVSILCGIFFVIFGSAELQAWGTEKTDIIVDCEIENNPFSEERQERQQKNLFLKSFKPEISVHM</sequence>
<dbReference type="Pfam" id="PF07690">
    <property type="entry name" value="MFS_1"/>
    <property type="match status" value="1"/>
</dbReference>
<dbReference type="GO" id="GO:0006820">
    <property type="term" value="P:monoatomic anion transport"/>
    <property type="evidence" value="ECO:0007669"/>
    <property type="project" value="TreeGrafter"/>
</dbReference>
<dbReference type="Gene3D" id="1.20.1250.20">
    <property type="entry name" value="MFS general substrate transporter like domains"/>
    <property type="match status" value="1"/>
</dbReference>
<dbReference type="InterPro" id="IPR011701">
    <property type="entry name" value="MFS"/>
</dbReference>
<evidence type="ECO:0000256" key="3">
    <source>
        <dbReference type="ARBA" id="ARBA00022692"/>
    </source>
</evidence>
<dbReference type="Proteomes" id="UP001497382">
    <property type="component" value="Unassembled WGS sequence"/>
</dbReference>
<name>A0AAV1ZBD6_9ARAC</name>
<evidence type="ECO:0000256" key="5">
    <source>
        <dbReference type="ARBA" id="ARBA00022989"/>
    </source>
</evidence>
<evidence type="ECO:0008006" key="10">
    <source>
        <dbReference type="Google" id="ProtNLM"/>
    </source>
</evidence>
<accession>A0AAV1ZBD6</accession>
<evidence type="ECO:0000256" key="6">
    <source>
        <dbReference type="ARBA" id="ARBA00023136"/>
    </source>
</evidence>
<dbReference type="FunFam" id="1.20.1250.20:FF:000003">
    <property type="entry name" value="Solute carrier family 17 member 3"/>
    <property type="match status" value="1"/>
</dbReference>
<keyword evidence="4" id="KW-0769">Symport</keyword>
<dbReference type="InterPro" id="IPR050382">
    <property type="entry name" value="MFS_Na/Anion_cotransporter"/>
</dbReference>
<feature type="transmembrane region" description="Helical" evidence="7">
    <location>
        <begin position="170"/>
        <end position="191"/>
    </location>
</feature>
<dbReference type="PANTHER" id="PTHR11662">
    <property type="entry name" value="SOLUTE CARRIER FAMILY 17"/>
    <property type="match status" value="1"/>
</dbReference>
<keyword evidence="5 7" id="KW-1133">Transmembrane helix</keyword>
<keyword evidence="2" id="KW-0813">Transport</keyword>
<gene>
    <name evidence="8" type="ORF">LARSCL_LOCUS4463</name>
</gene>
<keyword evidence="9" id="KW-1185">Reference proteome</keyword>
<evidence type="ECO:0000256" key="4">
    <source>
        <dbReference type="ARBA" id="ARBA00022847"/>
    </source>
</evidence>
<dbReference type="PANTHER" id="PTHR11662:SF399">
    <property type="entry name" value="FI19708P1-RELATED"/>
    <property type="match status" value="1"/>
</dbReference>
<evidence type="ECO:0000256" key="1">
    <source>
        <dbReference type="ARBA" id="ARBA00004141"/>
    </source>
</evidence>
<evidence type="ECO:0000313" key="9">
    <source>
        <dbReference type="Proteomes" id="UP001497382"/>
    </source>
</evidence>
<dbReference type="GO" id="GO:0015293">
    <property type="term" value="F:symporter activity"/>
    <property type="evidence" value="ECO:0007669"/>
    <property type="project" value="UniProtKB-KW"/>
</dbReference>
<feature type="transmembrane region" description="Helical" evidence="7">
    <location>
        <begin position="102"/>
        <end position="120"/>
    </location>
</feature>
<evidence type="ECO:0000256" key="2">
    <source>
        <dbReference type="ARBA" id="ARBA00022448"/>
    </source>
</evidence>
<dbReference type="GO" id="GO:0016020">
    <property type="term" value="C:membrane"/>
    <property type="evidence" value="ECO:0007669"/>
    <property type="project" value="UniProtKB-SubCell"/>
</dbReference>
<keyword evidence="3 7" id="KW-0812">Transmembrane</keyword>
<reference evidence="8 9" key="1">
    <citation type="submission" date="2024-04" db="EMBL/GenBank/DDBJ databases">
        <authorList>
            <person name="Rising A."/>
            <person name="Reimegard J."/>
            <person name="Sonavane S."/>
            <person name="Akerstrom W."/>
            <person name="Nylinder S."/>
            <person name="Hedman E."/>
            <person name="Kallberg Y."/>
        </authorList>
    </citation>
    <scope>NUCLEOTIDE SEQUENCE [LARGE SCALE GENOMIC DNA]</scope>
</reference>
<keyword evidence="6 7" id="KW-0472">Membrane</keyword>
<evidence type="ECO:0000256" key="7">
    <source>
        <dbReference type="SAM" id="Phobius"/>
    </source>
</evidence>
<feature type="transmembrane region" description="Helical" evidence="7">
    <location>
        <begin position="132"/>
        <end position="150"/>
    </location>
</feature>
<dbReference type="EMBL" id="CAXIEN010000037">
    <property type="protein sequence ID" value="CAL1268938.1"/>
    <property type="molecule type" value="Genomic_DNA"/>
</dbReference>
<organism evidence="8 9">
    <name type="scientific">Larinioides sclopetarius</name>
    <dbReference type="NCBI Taxonomy" id="280406"/>
    <lineage>
        <taxon>Eukaryota</taxon>
        <taxon>Metazoa</taxon>
        <taxon>Ecdysozoa</taxon>
        <taxon>Arthropoda</taxon>
        <taxon>Chelicerata</taxon>
        <taxon>Arachnida</taxon>
        <taxon>Araneae</taxon>
        <taxon>Araneomorphae</taxon>
        <taxon>Entelegynae</taxon>
        <taxon>Araneoidea</taxon>
        <taxon>Araneidae</taxon>
        <taxon>Larinioides</taxon>
    </lineage>
</organism>
<dbReference type="SUPFAM" id="SSF103473">
    <property type="entry name" value="MFS general substrate transporter"/>
    <property type="match status" value="1"/>
</dbReference>
<feature type="transmembrane region" description="Helical" evidence="7">
    <location>
        <begin position="80"/>
        <end position="96"/>
    </location>
</feature>
<comment type="subcellular location">
    <subcellularLocation>
        <location evidence="1">Membrane</location>
        <topology evidence="1">Multi-pass membrane protein</topology>
    </subcellularLocation>
</comment>
<evidence type="ECO:0000313" key="8">
    <source>
        <dbReference type="EMBL" id="CAL1268938.1"/>
    </source>
</evidence>
<dbReference type="AlphaFoldDB" id="A0AAV1ZBD6"/>
<dbReference type="InterPro" id="IPR036259">
    <property type="entry name" value="MFS_trans_sf"/>
</dbReference>
<comment type="caution">
    <text evidence="8">The sequence shown here is derived from an EMBL/GenBank/DDBJ whole genome shotgun (WGS) entry which is preliminary data.</text>
</comment>
<feature type="transmembrane region" description="Helical" evidence="7">
    <location>
        <begin position="39"/>
        <end position="59"/>
    </location>
</feature>
<proteinExistence type="predicted"/>